<dbReference type="InterPro" id="IPR001753">
    <property type="entry name" value="Enoyl-CoA_hydra/iso"/>
</dbReference>
<evidence type="ECO:0000256" key="3">
    <source>
        <dbReference type="ARBA" id="ARBA00022832"/>
    </source>
</evidence>
<dbReference type="PANTHER" id="PTHR43149:SF1">
    <property type="entry name" value="DELTA(3,5)-DELTA(2,4)-DIENOYL-COA ISOMERASE, MITOCHONDRIAL"/>
    <property type="match status" value="1"/>
</dbReference>
<keyword evidence="4" id="KW-0443">Lipid metabolism</keyword>
<organism evidence="7 8">
    <name type="scientific">Prototheca wickerhamii</name>
    <dbReference type="NCBI Taxonomy" id="3111"/>
    <lineage>
        <taxon>Eukaryota</taxon>
        <taxon>Viridiplantae</taxon>
        <taxon>Chlorophyta</taxon>
        <taxon>core chlorophytes</taxon>
        <taxon>Trebouxiophyceae</taxon>
        <taxon>Chlorellales</taxon>
        <taxon>Chlorellaceae</taxon>
        <taxon>Prototheca</taxon>
    </lineage>
</organism>
<dbReference type="AlphaFoldDB" id="A0AAD9MMI4"/>
<evidence type="ECO:0000256" key="5">
    <source>
        <dbReference type="ARBA" id="ARBA00023235"/>
    </source>
</evidence>
<dbReference type="InterPro" id="IPR029045">
    <property type="entry name" value="ClpP/crotonase-like_dom_sf"/>
</dbReference>
<gene>
    <name evidence="7" type="ORF">QBZ16_002123</name>
</gene>
<keyword evidence="8" id="KW-1185">Reference proteome</keyword>
<dbReference type="InterPro" id="IPR045002">
    <property type="entry name" value="Ech1-like"/>
</dbReference>
<dbReference type="Gene3D" id="1.10.12.10">
    <property type="entry name" value="Lyase 2-enoyl-coa Hydratase, Chain A, domain 2"/>
    <property type="match status" value="1"/>
</dbReference>
<accession>A0AAD9MMI4</accession>
<keyword evidence="5" id="KW-0413">Isomerase</keyword>
<comment type="caution">
    <text evidence="7">The sequence shown here is derived from an EMBL/GenBank/DDBJ whole genome shotgun (WGS) entry which is preliminary data.</text>
</comment>
<comment type="similarity">
    <text evidence="2 6">Belongs to the enoyl-CoA hydratase/isomerase family.</text>
</comment>
<evidence type="ECO:0000256" key="4">
    <source>
        <dbReference type="ARBA" id="ARBA00023098"/>
    </source>
</evidence>
<evidence type="ECO:0000313" key="7">
    <source>
        <dbReference type="EMBL" id="KAK2079728.1"/>
    </source>
</evidence>
<dbReference type="CDD" id="cd06558">
    <property type="entry name" value="crotonase-like"/>
    <property type="match status" value="1"/>
</dbReference>
<name>A0AAD9MMI4_PROWI</name>
<dbReference type="InterPro" id="IPR014748">
    <property type="entry name" value="Enoyl-CoA_hydra_C"/>
</dbReference>
<dbReference type="Proteomes" id="UP001255856">
    <property type="component" value="Unassembled WGS sequence"/>
</dbReference>
<dbReference type="GO" id="GO:0006631">
    <property type="term" value="P:fatty acid metabolic process"/>
    <property type="evidence" value="ECO:0007669"/>
    <property type="project" value="UniProtKB-KW"/>
</dbReference>
<comment type="pathway">
    <text evidence="1">Lipid metabolism; fatty acid beta-oxidation.</text>
</comment>
<keyword evidence="3" id="KW-0276">Fatty acid metabolism</keyword>
<evidence type="ECO:0000256" key="6">
    <source>
        <dbReference type="RuleBase" id="RU003707"/>
    </source>
</evidence>
<dbReference type="PROSITE" id="PS00166">
    <property type="entry name" value="ENOYL_COA_HYDRATASE"/>
    <property type="match status" value="1"/>
</dbReference>
<dbReference type="Pfam" id="PF00378">
    <property type="entry name" value="ECH_1"/>
    <property type="match status" value="1"/>
</dbReference>
<protein>
    <submittedName>
        <fullName evidence="7">Uncharacterized protein</fullName>
    </submittedName>
</protein>
<proteinExistence type="inferred from homology"/>
<evidence type="ECO:0000256" key="2">
    <source>
        <dbReference type="ARBA" id="ARBA00005254"/>
    </source>
</evidence>
<evidence type="ECO:0000256" key="1">
    <source>
        <dbReference type="ARBA" id="ARBA00005005"/>
    </source>
</evidence>
<dbReference type="Gene3D" id="3.90.226.10">
    <property type="entry name" value="2-enoyl-CoA Hydratase, Chain A, domain 1"/>
    <property type="match status" value="1"/>
</dbReference>
<evidence type="ECO:0000313" key="8">
    <source>
        <dbReference type="Proteomes" id="UP001255856"/>
    </source>
</evidence>
<reference evidence="7" key="1">
    <citation type="submission" date="2021-01" db="EMBL/GenBank/DDBJ databases">
        <authorList>
            <person name="Eckstrom K.M.E."/>
        </authorList>
    </citation>
    <scope>NUCLEOTIDE SEQUENCE</scope>
    <source>
        <strain evidence="7">UVCC 0001</strain>
    </source>
</reference>
<dbReference type="InterPro" id="IPR018376">
    <property type="entry name" value="Enoyl-CoA_hyd/isom_CS"/>
</dbReference>
<dbReference type="PANTHER" id="PTHR43149">
    <property type="entry name" value="ENOYL-COA HYDRATASE"/>
    <property type="match status" value="1"/>
</dbReference>
<sequence>MAPSPTFKALKVWMDDDLVGHIQLNRPQAANSMNEEMWTELPRSQSARVILVTGAGRNFCAGIDVASLGSTVLSHDASCAARSAYRFRAGLTRLQEAMTALERVRCPTVALVHGHCVGAGVDLITACDIRFATTDAKLCVKEVDLAVIADMGTLQRLPGIVGQGHARELSLTARVFSGEEAKQMGLATAALPSRDELERHGLAVAQGIAAKSPVAVAGTKQVLLYQRDHTVADGLDYVNTWNAGMLHSADFAEVFAAMKERRKPVFSKL</sequence>
<dbReference type="GO" id="GO:0051750">
    <property type="term" value="F:delta(3,5)-delta(2,4)-dienoyl-CoA isomerase activity"/>
    <property type="evidence" value="ECO:0007669"/>
    <property type="project" value="TreeGrafter"/>
</dbReference>
<dbReference type="EMBL" id="JASFZW010000002">
    <property type="protein sequence ID" value="KAK2079728.1"/>
    <property type="molecule type" value="Genomic_DNA"/>
</dbReference>
<dbReference type="FunFam" id="1.10.12.10:FF:000004">
    <property type="entry name" value="Delta3,5-delta2,4-dienoyl-CoA isomerase"/>
    <property type="match status" value="1"/>
</dbReference>
<dbReference type="SUPFAM" id="SSF52096">
    <property type="entry name" value="ClpP/crotonase"/>
    <property type="match status" value="1"/>
</dbReference>